<dbReference type="EMBL" id="GGFM01009734">
    <property type="protein sequence ID" value="MBW30485.1"/>
    <property type="molecule type" value="Transcribed_RNA"/>
</dbReference>
<dbReference type="AlphaFoldDB" id="A0A2M3ZPR6"/>
<organism evidence="1">
    <name type="scientific">Anopheles braziliensis</name>
    <dbReference type="NCBI Taxonomy" id="58242"/>
    <lineage>
        <taxon>Eukaryota</taxon>
        <taxon>Metazoa</taxon>
        <taxon>Ecdysozoa</taxon>
        <taxon>Arthropoda</taxon>
        <taxon>Hexapoda</taxon>
        <taxon>Insecta</taxon>
        <taxon>Pterygota</taxon>
        <taxon>Neoptera</taxon>
        <taxon>Endopterygota</taxon>
        <taxon>Diptera</taxon>
        <taxon>Nematocera</taxon>
        <taxon>Culicoidea</taxon>
        <taxon>Culicidae</taxon>
        <taxon>Anophelinae</taxon>
        <taxon>Anopheles</taxon>
    </lineage>
</organism>
<protein>
    <submittedName>
        <fullName evidence="1">Putative secreted peptide</fullName>
    </submittedName>
</protein>
<evidence type="ECO:0000313" key="1">
    <source>
        <dbReference type="EMBL" id="MBW30485.1"/>
    </source>
</evidence>
<proteinExistence type="predicted"/>
<name>A0A2M3ZPR6_9DIPT</name>
<reference evidence="1" key="1">
    <citation type="submission" date="2018-01" db="EMBL/GenBank/DDBJ databases">
        <title>An insight into the sialome of Amazonian anophelines.</title>
        <authorList>
            <person name="Ribeiro J.M."/>
            <person name="Scarpassa V."/>
            <person name="Calvo E."/>
        </authorList>
    </citation>
    <scope>NUCLEOTIDE SEQUENCE</scope>
    <source>
        <tissue evidence="1">Salivary glands</tissue>
    </source>
</reference>
<sequence>MGRMTASFSAALAPSSPATSDHLMFGFSITIELSSLCCSCFFSGLSESESELFLSPSPPLSRDFPSPSLTGFLLPFVPLFKYAFSFSARSRY</sequence>
<accession>A0A2M3ZPR6</accession>